<evidence type="ECO:0000256" key="2">
    <source>
        <dbReference type="ARBA" id="ARBA00002824"/>
    </source>
</evidence>
<dbReference type="EC" id="2.8.1.7" evidence="5"/>
<dbReference type="GO" id="GO:0009000">
    <property type="term" value="F:selenocysteine lyase activity"/>
    <property type="evidence" value="ECO:0007669"/>
    <property type="project" value="UniProtKB-EC"/>
</dbReference>
<sequence>MAERAYLIDNATIPRTSAAIMDTKIINSGYDVDAIRRDFPILSREVYGKPLVYLDNGASAQKPRAVIDTISQTYSNEYSNVHRGLHFLSNATTDAYEKARESVRRFINAASVDEIIFTKSATEAINTVSYGYGMPNIGEGDEIVLSIMEHHSNIVPWHFIRERQGAKLVWVPVDEQGAFHVEEFEKRLTDRTKLVAITHMSNVLGTVTPIKDIVRIAHARGIPVLVDGSQGAVHLPVDVQELGCDWYIFTGHKIYGPSGIGVLYGRKQILESMRPFQGGGEMIEEVTEDYVTYNHPPHRFEAGTPPIAQAIGLGAAIEYVEKIGRHAILAHEEDLRDYAHQRLREINSLRIFGDAKDKGAIISFELQGIHAHDVSMVIDRAGVAVRAGTHCAQPLLKRFGVTSTCRASFAMYNTRDEIDVLADALEKARKFFG</sequence>
<dbReference type="InterPro" id="IPR016454">
    <property type="entry name" value="Cysteine_dSase"/>
</dbReference>
<dbReference type="GO" id="GO:0031071">
    <property type="term" value="F:cysteine desulfurase activity"/>
    <property type="evidence" value="ECO:0007669"/>
    <property type="project" value="UniProtKB-EC"/>
</dbReference>
<evidence type="ECO:0000256" key="10">
    <source>
        <dbReference type="ARBA" id="ARBA00050776"/>
    </source>
</evidence>
<dbReference type="PIRSF" id="PIRSF005572">
    <property type="entry name" value="NifS"/>
    <property type="match status" value="1"/>
</dbReference>
<evidence type="ECO:0000256" key="6">
    <source>
        <dbReference type="ARBA" id="ARBA00013558"/>
    </source>
</evidence>
<evidence type="ECO:0000259" key="11">
    <source>
        <dbReference type="Pfam" id="PF00266"/>
    </source>
</evidence>
<evidence type="ECO:0000256" key="9">
    <source>
        <dbReference type="ARBA" id="ARBA00022898"/>
    </source>
</evidence>
<keyword evidence="8 12" id="KW-0808">Transferase</keyword>
<dbReference type="Proteomes" id="UP001237780">
    <property type="component" value="Unassembled WGS sequence"/>
</dbReference>
<protein>
    <recommendedName>
        <fullName evidence="6">Cysteine desulfurase</fullName>
        <ecNumber evidence="5">2.8.1.7</ecNumber>
    </recommendedName>
    <alternativeName>
        <fullName evidence="7">Probable cysteine desulfurase</fullName>
    </alternativeName>
</protein>
<reference evidence="12 13" key="1">
    <citation type="submission" date="2023-07" db="EMBL/GenBank/DDBJ databases">
        <title>Comparative genomics of wheat-associated soil bacteria to identify genetic determinants of phenazine resistance.</title>
        <authorList>
            <person name="Mouncey N."/>
        </authorList>
    </citation>
    <scope>NUCLEOTIDE SEQUENCE [LARGE SCALE GENOMIC DNA]</scope>
    <source>
        <strain evidence="12 13">W4I11</strain>
    </source>
</reference>
<gene>
    <name evidence="12" type="ORF">QFZ34_004038</name>
</gene>
<comment type="cofactor">
    <cofactor evidence="1">
        <name>pyridoxal 5'-phosphate</name>
        <dbReference type="ChEBI" id="CHEBI:597326"/>
    </cofactor>
</comment>
<dbReference type="EMBL" id="JAUSZT010000003">
    <property type="protein sequence ID" value="MDQ0998856.1"/>
    <property type="molecule type" value="Genomic_DNA"/>
</dbReference>
<proteinExistence type="inferred from homology"/>
<organism evidence="12 13">
    <name type="scientific">Phyllobacterium ifriqiyense</name>
    <dbReference type="NCBI Taxonomy" id="314238"/>
    <lineage>
        <taxon>Bacteria</taxon>
        <taxon>Pseudomonadati</taxon>
        <taxon>Pseudomonadota</taxon>
        <taxon>Alphaproteobacteria</taxon>
        <taxon>Hyphomicrobiales</taxon>
        <taxon>Phyllobacteriaceae</taxon>
        <taxon>Phyllobacterium</taxon>
    </lineage>
</organism>
<keyword evidence="12" id="KW-0456">Lyase</keyword>
<dbReference type="Pfam" id="PF00266">
    <property type="entry name" value="Aminotran_5"/>
    <property type="match status" value="1"/>
</dbReference>
<keyword evidence="9" id="KW-0663">Pyridoxal phosphate</keyword>
<dbReference type="InterPro" id="IPR000192">
    <property type="entry name" value="Aminotrans_V_dom"/>
</dbReference>
<name>A0ABU0SEF7_9HYPH</name>
<evidence type="ECO:0000313" key="12">
    <source>
        <dbReference type="EMBL" id="MDQ0998856.1"/>
    </source>
</evidence>
<evidence type="ECO:0000256" key="5">
    <source>
        <dbReference type="ARBA" id="ARBA00012239"/>
    </source>
</evidence>
<comment type="similarity">
    <text evidence="4">Belongs to the class-V pyridoxal-phosphate-dependent aminotransferase family. Csd subfamily.</text>
</comment>
<comment type="catalytic activity">
    <reaction evidence="10">
        <text>(sulfur carrier)-H + L-cysteine = (sulfur carrier)-SH + L-alanine</text>
        <dbReference type="Rhea" id="RHEA:43892"/>
        <dbReference type="Rhea" id="RHEA-COMP:14737"/>
        <dbReference type="Rhea" id="RHEA-COMP:14739"/>
        <dbReference type="ChEBI" id="CHEBI:29917"/>
        <dbReference type="ChEBI" id="CHEBI:35235"/>
        <dbReference type="ChEBI" id="CHEBI:57972"/>
        <dbReference type="ChEBI" id="CHEBI:64428"/>
        <dbReference type="EC" id="2.8.1.7"/>
    </reaction>
</comment>
<dbReference type="PANTHER" id="PTHR43586">
    <property type="entry name" value="CYSTEINE DESULFURASE"/>
    <property type="match status" value="1"/>
</dbReference>
<evidence type="ECO:0000256" key="7">
    <source>
        <dbReference type="ARBA" id="ARBA00021850"/>
    </source>
</evidence>
<dbReference type="InterPro" id="IPR015424">
    <property type="entry name" value="PyrdxlP-dep_Trfase"/>
</dbReference>
<dbReference type="PANTHER" id="PTHR43586:SF8">
    <property type="entry name" value="CYSTEINE DESULFURASE 1, CHLOROPLASTIC"/>
    <property type="match status" value="1"/>
</dbReference>
<dbReference type="Gene3D" id="3.90.1150.10">
    <property type="entry name" value="Aspartate Aminotransferase, domain 1"/>
    <property type="match status" value="1"/>
</dbReference>
<keyword evidence="13" id="KW-1185">Reference proteome</keyword>
<comment type="caution">
    <text evidence="12">The sequence shown here is derived from an EMBL/GenBank/DDBJ whole genome shotgun (WGS) entry which is preliminary data.</text>
</comment>
<dbReference type="InterPro" id="IPR015422">
    <property type="entry name" value="PyrdxlP-dep_Trfase_small"/>
</dbReference>
<evidence type="ECO:0000256" key="4">
    <source>
        <dbReference type="ARBA" id="ARBA00010447"/>
    </source>
</evidence>
<accession>A0ABU0SEF7</accession>
<comment type="function">
    <text evidence="2">Catalyzes the removal of elemental sulfur and selenium atoms from L-cysteine, L-cystine, L-selenocysteine, and L-selenocystine to produce L-alanine.</text>
</comment>
<comment type="function">
    <text evidence="3">Catalyzes the removal of elemental sulfur atoms from cysteine to produce alanine. Seems to participate in the biosynthesis of the nitrogenase metalloclusters by providing the inorganic sulfur required for the Fe-S core formation.</text>
</comment>
<dbReference type="Gene3D" id="3.40.640.10">
    <property type="entry name" value="Type I PLP-dependent aspartate aminotransferase-like (Major domain)"/>
    <property type="match status" value="1"/>
</dbReference>
<dbReference type="NCBIfam" id="TIGR01979">
    <property type="entry name" value="sufS"/>
    <property type="match status" value="1"/>
</dbReference>
<dbReference type="SUPFAM" id="SSF53383">
    <property type="entry name" value="PLP-dependent transferases"/>
    <property type="match status" value="1"/>
</dbReference>
<evidence type="ECO:0000256" key="8">
    <source>
        <dbReference type="ARBA" id="ARBA00022679"/>
    </source>
</evidence>
<evidence type="ECO:0000256" key="3">
    <source>
        <dbReference type="ARBA" id="ARBA00003120"/>
    </source>
</evidence>
<dbReference type="CDD" id="cd06453">
    <property type="entry name" value="SufS_like"/>
    <property type="match status" value="1"/>
</dbReference>
<evidence type="ECO:0000256" key="1">
    <source>
        <dbReference type="ARBA" id="ARBA00001933"/>
    </source>
</evidence>
<feature type="domain" description="Aminotransferase class V" evidence="11">
    <location>
        <begin position="52"/>
        <end position="421"/>
    </location>
</feature>
<dbReference type="InterPro" id="IPR015421">
    <property type="entry name" value="PyrdxlP-dep_Trfase_major"/>
</dbReference>
<evidence type="ECO:0000313" key="13">
    <source>
        <dbReference type="Proteomes" id="UP001237780"/>
    </source>
</evidence>
<dbReference type="InterPro" id="IPR010970">
    <property type="entry name" value="Cys_dSase_SufS"/>
</dbReference>